<dbReference type="AlphaFoldDB" id="A0A0A8ZRD2"/>
<accession>A0A0A8ZRD2</accession>
<sequence length="33" mass="3938">MLPLRIKRISYSMPNNQSVITRLDKRKGMKPKH</sequence>
<name>A0A0A8ZRD2_ARUDO</name>
<reference evidence="1" key="2">
    <citation type="journal article" date="2015" name="Data Brief">
        <title>Shoot transcriptome of the giant reed, Arundo donax.</title>
        <authorList>
            <person name="Barrero R.A."/>
            <person name="Guerrero F.D."/>
            <person name="Moolhuijzen P."/>
            <person name="Goolsby J.A."/>
            <person name="Tidwell J."/>
            <person name="Bellgard S.E."/>
            <person name="Bellgard M.I."/>
        </authorList>
    </citation>
    <scope>NUCLEOTIDE SEQUENCE</scope>
    <source>
        <tissue evidence="1">Shoot tissue taken approximately 20 cm above the soil surface</tissue>
    </source>
</reference>
<proteinExistence type="predicted"/>
<organism evidence="1">
    <name type="scientific">Arundo donax</name>
    <name type="common">Giant reed</name>
    <name type="synonym">Donax arundinaceus</name>
    <dbReference type="NCBI Taxonomy" id="35708"/>
    <lineage>
        <taxon>Eukaryota</taxon>
        <taxon>Viridiplantae</taxon>
        <taxon>Streptophyta</taxon>
        <taxon>Embryophyta</taxon>
        <taxon>Tracheophyta</taxon>
        <taxon>Spermatophyta</taxon>
        <taxon>Magnoliopsida</taxon>
        <taxon>Liliopsida</taxon>
        <taxon>Poales</taxon>
        <taxon>Poaceae</taxon>
        <taxon>PACMAD clade</taxon>
        <taxon>Arundinoideae</taxon>
        <taxon>Arundineae</taxon>
        <taxon>Arundo</taxon>
    </lineage>
</organism>
<reference evidence="1" key="1">
    <citation type="submission" date="2014-09" db="EMBL/GenBank/DDBJ databases">
        <authorList>
            <person name="Magalhaes I.L.F."/>
            <person name="Oliveira U."/>
            <person name="Santos F.R."/>
            <person name="Vidigal T.H.D.A."/>
            <person name="Brescovit A.D."/>
            <person name="Santos A.J."/>
        </authorList>
    </citation>
    <scope>NUCLEOTIDE SEQUENCE</scope>
    <source>
        <tissue evidence="1">Shoot tissue taken approximately 20 cm above the soil surface</tissue>
    </source>
</reference>
<evidence type="ECO:0000313" key="1">
    <source>
        <dbReference type="EMBL" id="JAD39320.1"/>
    </source>
</evidence>
<protein>
    <submittedName>
        <fullName evidence="1">Uncharacterized protein</fullName>
    </submittedName>
</protein>
<dbReference type="EMBL" id="GBRH01258575">
    <property type="protein sequence ID" value="JAD39320.1"/>
    <property type="molecule type" value="Transcribed_RNA"/>
</dbReference>